<proteinExistence type="predicted"/>
<comment type="caution">
    <text evidence="2">The sequence shown here is derived from an EMBL/GenBank/DDBJ whole genome shotgun (WGS) entry which is preliminary data.</text>
</comment>
<organism evidence="2 3">
    <name type="scientific">Tamilnaduibacter salinus</name>
    <dbReference type="NCBI Taxonomy" id="1484056"/>
    <lineage>
        <taxon>Bacteria</taxon>
        <taxon>Pseudomonadati</taxon>
        <taxon>Pseudomonadota</taxon>
        <taxon>Gammaproteobacteria</taxon>
        <taxon>Pseudomonadales</taxon>
        <taxon>Marinobacteraceae</taxon>
        <taxon>Tamilnaduibacter</taxon>
    </lineage>
</organism>
<accession>A0A2A2HZ18</accession>
<feature type="region of interest" description="Disordered" evidence="1">
    <location>
        <begin position="1"/>
        <end position="21"/>
    </location>
</feature>
<evidence type="ECO:0000313" key="2">
    <source>
        <dbReference type="EMBL" id="PAV24569.1"/>
    </source>
</evidence>
<name>A0A2A2HZ18_9GAMM</name>
<dbReference type="Proteomes" id="UP000218332">
    <property type="component" value="Unassembled WGS sequence"/>
</dbReference>
<protein>
    <submittedName>
        <fullName evidence="2">Uncharacterized protein</fullName>
    </submittedName>
</protein>
<dbReference type="EMBL" id="NMPM01000130">
    <property type="protein sequence ID" value="PAV24569.1"/>
    <property type="molecule type" value="Genomic_DNA"/>
</dbReference>
<gene>
    <name evidence="2" type="ORF">CF392_15565</name>
</gene>
<sequence>MDIVEDGQHLSLQFAPPGRKQADIGRANDEWALMVRLESRQPDDHYRTSDYLFRVTPESAYPVHPVDQAPAEKPIWRPIRQPLTALDLYP</sequence>
<dbReference type="AlphaFoldDB" id="A0A2A2HZ18"/>
<reference evidence="2 3" key="1">
    <citation type="submission" date="2017-07" db="EMBL/GenBank/DDBJ databases">
        <title>Tamlnaduibacter salinus (Mi-7) genome sequencing.</title>
        <authorList>
            <person name="Verma A."/>
            <person name="Krishnamurthi S."/>
        </authorList>
    </citation>
    <scope>NUCLEOTIDE SEQUENCE [LARGE SCALE GENOMIC DNA]</scope>
    <source>
        <strain evidence="2 3">Mi-7</strain>
    </source>
</reference>
<keyword evidence="3" id="KW-1185">Reference proteome</keyword>
<evidence type="ECO:0000256" key="1">
    <source>
        <dbReference type="SAM" id="MobiDB-lite"/>
    </source>
</evidence>
<evidence type="ECO:0000313" key="3">
    <source>
        <dbReference type="Proteomes" id="UP000218332"/>
    </source>
</evidence>